<name>K6UNZ0_PLACD</name>
<keyword evidence="1" id="KW-0812">Transmembrane</keyword>
<keyword evidence="1" id="KW-0472">Membrane</keyword>
<keyword evidence="3" id="KW-1185">Reference proteome</keyword>
<gene>
    <name evidence="2" type="ORF">PCYB_006820</name>
</gene>
<dbReference type="RefSeq" id="XP_004228151.1">
    <property type="nucleotide sequence ID" value="XM_004228103.1"/>
</dbReference>
<evidence type="ECO:0000313" key="3">
    <source>
        <dbReference type="Proteomes" id="UP000006319"/>
    </source>
</evidence>
<keyword evidence="1" id="KW-1133">Transmembrane helix</keyword>
<dbReference type="AlphaFoldDB" id="K6UNZ0"/>
<evidence type="ECO:0008006" key="4">
    <source>
        <dbReference type="Google" id="ProtNLM"/>
    </source>
</evidence>
<evidence type="ECO:0000313" key="2">
    <source>
        <dbReference type="EMBL" id="GAB69933.1"/>
    </source>
</evidence>
<proteinExistence type="predicted"/>
<accession>K6UNZ0</accession>
<dbReference type="VEuPathDB" id="PlasmoDB:PCYB_006820"/>
<dbReference type="Proteomes" id="UP000006319">
    <property type="component" value="Unassembled WGS sequence"/>
</dbReference>
<dbReference type="PhylomeDB" id="K6UNZ0"/>
<dbReference type="KEGG" id="pcy:PCYB_006820"/>
<organism evidence="2 3">
    <name type="scientific">Plasmodium cynomolgi (strain B)</name>
    <dbReference type="NCBI Taxonomy" id="1120755"/>
    <lineage>
        <taxon>Eukaryota</taxon>
        <taxon>Sar</taxon>
        <taxon>Alveolata</taxon>
        <taxon>Apicomplexa</taxon>
        <taxon>Aconoidasida</taxon>
        <taxon>Haemosporida</taxon>
        <taxon>Plasmodiidae</taxon>
        <taxon>Plasmodium</taxon>
        <taxon>Plasmodium (Plasmodium)</taxon>
    </lineage>
</organism>
<dbReference type="EMBL" id="DF158213">
    <property type="protein sequence ID" value="GAB69933.1"/>
    <property type="molecule type" value="Genomic_DNA"/>
</dbReference>
<protein>
    <recommendedName>
        <fullName evidence="4">CYIR protein</fullName>
    </recommendedName>
</protein>
<reference evidence="2 3" key="1">
    <citation type="journal article" date="2012" name="Nat. Genet.">
        <title>Plasmodium cynomolgi genome sequences provide insight into Plasmodium vivax and the monkey malaria clade.</title>
        <authorList>
            <person name="Tachibana S."/>
            <person name="Sullivan S.A."/>
            <person name="Kawai S."/>
            <person name="Nakamura S."/>
            <person name="Kim H.R."/>
            <person name="Goto N."/>
            <person name="Arisue N."/>
            <person name="Palacpac N.M.Q."/>
            <person name="Honma H."/>
            <person name="Yagi M."/>
            <person name="Tougan T."/>
            <person name="Katakai Y."/>
            <person name="Kaneko O."/>
            <person name="Mita T."/>
            <person name="Kita K."/>
            <person name="Yasutomi Y."/>
            <person name="Sutton P.L."/>
            <person name="Shakhbatyan R."/>
            <person name="Horii T."/>
            <person name="Yasunaga T."/>
            <person name="Barnwell J.W."/>
            <person name="Escalante A.A."/>
            <person name="Carlton J.M."/>
            <person name="Tanabe K."/>
        </authorList>
    </citation>
    <scope>NUCLEOTIDE SEQUENCE [LARGE SCALE GENOMIC DNA]</scope>
    <source>
        <strain evidence="2 3">B</strain>
    </source>
</reference>
<dbReference type="OrthoDB" id="381216at2759"/>
<dbReference type="GeneID" id="14696475"/>
<sequence length="144" mass="16602">MILIYLDFVNIPITEYTEAIDERTYDDLKKLEELYEKFYIFKKNSSTHDNVPCKNGVICAQEYKNHESTCKGNGNNRFCKELENFRGQFNNHLKSKIECNHIGELPSFQGSSLAATISIPVSVMSVISFFTFVSYKVGNFFVQK</sequence>
<feature type="transmembrane region" description="Helical" evidence="1">
    <location>
        <begin position="113"/>
        <end position="135"/>
    </location>
</feature>
<evidence type="ECO:0000256" key="1">
    <source>
        <dbReference type="SAM" id="Phobius"/>
    </source>
</evidence>